<organism evidence="1 2">
    <name type="scientific">Methylobacterium oryzae CBMB20</name>
    <dbReference type="NCBI Taxonomy" id="693986"/>
    <lineage>
        <taxon>Bacteria</taxon>
        <taxon>Pseudomonadati</taxon>
        <taxon>Pseudomonadota</taxon>
        <taxon>Alphaproteobacteria</taxon>
        <taxon>Hyphomicrobiales</taxon>
        <taxon>Methylobacteriaceae</taxon>
        <taxon>Methylobacterium</taxon>
    </lineage>
</organism>
<dbReference type="EMBL" id="CP003811">
    <property type="protein sequence ID" value="AIQ93027.1"/>
    <property type="molecule type" value="Genomic_DNA"/>
</dbReference>
<sequence>MDYIRKDLETDRRPTTNDLANAHLDQFKNRLSNKSPCTYVVSDDCI</sequence>
<dbReference type="STRING" id="693986.MOC_5272"/>
<accession>A0A089P040</accession>
<reference evidence="1 2" key="1">
    <citation type="journal article" date="2014" name="PLoS ONE">
        <title>Genome Information of Methylobacterium oryzae, a Plant-Probiotic Methylotroph in the Phyllosphere.</title>
        <authorList>
            <person name="Kwak M.J."/>
            <person name="Jeong H."/>
            <person name="Madhaiyan M."/>
            <person name="Lee Y."/>
            <person name="Sa T.M."/>
            <person name="Oh T.K."/>
            <person name="Kim J.F."/>
        </authorList>
    </citation>
    <scope>NUCLEOTIDE SEQUENCE [LARGE SCALE GENOMIC DNA]</scope>
    <source>
        <strain evidence="1 2">CBMB20</strain>
    </source>
</reference>
<protein>
    <submittedName>
        <fullName evidence="1">Protein of unassigned function</fullName>
    </submittedName>
</protein>
<name>A0A089P040_9HYPH</name>
<evidence type="ECO:0000313" key="2">
    <source>
        <dbReference type="Proteomes" id="UP000029492"/>
    </source>
</evidence>
<gene>
    <name evidence="1" type="ORF">MOC_5272</name>
</gene>
<dbReference type="AlphaFoldDB" id="A0A089P040"/>
<dbReference type="Proteomes" id="UP000029492">
    <property type="component" value="Chromosome"/>
</dbReference>
<dbReference type="KEGG" id="mor:MOC_5272"/>
<proteinExistence type="predicted"/>
<evidence type="ECO:0000313" key="1">
    <source>
        <dbReference type="EMBL" id="AIQ93027.1"/>
    </source>
</evidence>
<keyword evidence="2" id="KW-1185">Reference proteome</keyword>
<dbReference type="HOGENOM" id="CLU_3185734_0_0_5"/>